<dbReference type="InterPro" id="IPR021333">
    <property type="entry name" value="DUF2946"/>
</dbReference>
<dbReference type="Proteomes" id="UP000221168">
    <property type="component" value="Unassembled WGS sequence"/>
</dbReference>
<evidence type="ECO:0008006" key="4">
    <source>
        <dbReference type="Google" id="ProtNLM"/>
    </source>
</evidence>
<proteinExistence type="predicted"/>
<feature type="region of interest" description="Disordered" evidence="1">
    <location>
        <begin position="98"/>
        <end position="122"/>
    </location>
</feature>
<reference evidence="2 3" key="1">
    <citation type="submission" date="2017-10" db="EMBL/GenBank/DDBJ databases">
        <title>Sedimentibacterium mangrovi gen. nov., sp. nov., a novel member of family Phyllobacteriacea isolated from mangrove sediment.</title>
        <authorList>
            <person name="Liao H."/>
            <person name="Tian Y."/>
        </authorList>
    </citation>
    <scope>NUCLEOTIDE SEQUENCE [LARGE SCALE GENOMIC DNA]</scope>
    <source>
        <strain evidence="2 3">X9-2-2</strain>
    </source>
</reference>
<dbReference type="Pfam" id="PF11162">
    <property type="entry name" value="DUF2946"/>
    <property type="match status" value="1"/>
</dbReference>
<organism evidence="2 3">
    <name type="scientific">Zhengella mangrovi</name>
    <dbReference type="NCBI Taxonomy" id="1982044"/>
    <lineage>
        <taxon>Bacteria</taxon>
        <taxon>Pseudomonadati</taxon>
        <taxon>Pseudomonadota</taxon>
        <taxon>Alphaproteobacteria</taxon>
        <taxon>Hyphomicrobiales</taxon>
        <taxon>Notoacmeibacteraceae</taxon>
        <taxon>Zhengella</taxon>
    </lineage>
</organism>
<dbReference type="AlphaFoldDB" id="A0A2G1QUF5"/>
<evidence type="ECO:0000313" key="2">
    <source>
        <dbReference type="EMBL" id="PHP69115.1"/>
    </source>
</evidence>
<sequence length="122" mass="12354">MASLRRDGLAFAILSALVILVVHAKPLAEAKAAGGPFAGMICSSFGAVQADPGRAPGTTPAADDCPFCLAGAHVQPVLASQPPVLVVPVRIASPTRWTRGNEAAPARPRTSLPAIRGPPVCA</sequence>
<protein>
    <recommendedName>
        <fullName evidence="4">DUF2946 domain-containing protein</fullName>
    </recommendedName>
</protein>
<keyword evidence="3" id="KW-1185">Reference proteome</keyword>
<evidence type="ECO:0000256" key="1">
    <source>
        <dbReference type="SAM" id="MobiDB-lite"/>
    </source>
</evidence>
<evidence type="ECO:0000313" key="3">
    <source>
        <dbReference type="Proteomes" id="UP000221168"/>
    </source>
</evidence>
<dbReference type="EMBL" id="PDVP01000001">
    <property type="protein sequence ID" value="PHP69115.1"/>
    <property type="molecule type" value="Genomic_DNA"/>
</dbReference>
<comment type="caution">
    <text evidence="2">The sequence shown here is derived from an EMBL/GenBank/DDBJ whole genome shotgun (WGS) entry which is preliminary data.</text>
</comment>
<name>A0A2G1QUF5_9HYPH</name>
<gene>
    <name evidence="2" type="ORF">CSC94_03860</name>
</gene>
<accession>A0A2G1QUF5</accession>